<reference evidence="3" key="1">
    <citation type="submission" date="2016-06" db="EMBL/GenBank/DDBJ databases">
        <title>Parallel loss of symbiosis genes in relatives of nitrogen-fixing non-legume Parasponia.</title>
        <authorList>
            <person name="Van Velzen R."/>
            <person name="Holmer R."/>
            <person name="Bu F."/>
            <person name="Rutten L."/>
            <person name="Van Zeijl A."/>
            <person name="Liu W."/>
            <person name="Santuari L."/>
            <person name="Cao Q."/>
            <person name="Sharma T."/>
            <person name="Shen D."/>
            <person name="Roswanjaya Y."/>
            <person name="Wardhani T."/>
            <person name="Kalhor M.S."/>
            <person name="Jansen J."/>
            <person name="Van den Hoogen J."/>
            <person name="Gungor B."/>
            <person name="Hartog M."/>
            <person name="Hontelez J."/>
            <person name="Verver J."/>
            <person name="Yang W.-C."/>
            <person name="Schijlen E."/>
            <person name="Repin R."/>
            <person name="Schilthuizen M."/>
            <person name="Schranz E."/>
            <person name="Heidstra R."/>
            <person name="Miyata K."/>
            <person name="Fedorova E."/>
            <person name="Kohlen W."/>
            <person name="Bisseling T."/>
            <person name="Smit S."/>
            <person name="Geurts R."/>
        </authorList>
    </citation>
    <scope>NUCLEOTIDE SEQUENCE [LARGE SCALE GENOMIC DNA]</scope>
    <source>
        <strain evidence="3">cv. WU1-14</strain>
    </source>
</reference>
<evidence type="ECO:0000313" key="3">
    <source>
        <dbReference type="Proteomes" id="UP000237105"/>
    </source>
</evidence>
<proteinExistence type="predicted"/>
<evidence type="ECO:0000313" key="2">
    <source>
        <dbReference type="EMBL" id="PON35532.1"/>
    </source>
</evidence>
<keyword evidence="1" id="KW-1133">Transmembrane helix</keyword>
<dbReference type="AlphaFoldDB" id="A0A2P5AG69"/>
<accession>A0A2P5AG69</accession>
<gene>
    <name evidence="2" type="ORF">PanWU01x14_335600</name>
</gene>
<protein>
    <submittedName>
        <fullName evidence="2">Uncharacterized protein</fullName>
    </submittedName>
</protein>
<feature type="transmembrane region" description="Helical" evidence="1">
    <location>
        <begin position="75"/>
        <end position="96"/>
    </location>
</feature>
<dbReference type="GO" id="GO:0009738">
    <property type="term" value="P:abscisic acid-activated signaling pathway"/>
    <property type="evidence" value="ECO:0007669"/>
    <property type="project" value="InterPro"/>
</dbReference>
<comment type="caution">
    <text evidence="2">The sequence shown here is derived from an EMBL/GenBank/DDBJ whole genome shotgun (WGS) entry which is preliminary data.</text>
</comment>
<dbReference type="GO" id="GO:0009734">
    <property type="term" value="P:auxin-activated signaling pathway"/>
    <property type="evidence" value="ECO:0007669"/>
    <property type="project" value="InterPro"/>
</dbReference>
<dbReference type="InterPro" id="IPR044212">
    <property type="entry name" value="IBR5-like"/>
</dbReference>
<dbReference type="GO" id="GO:0033549">
    <property type="term" value="F:MAP kinase phosphatase activity"/>
    <property type="evidence" value="ECO:0007669"/>
    <property type="project" value="InterPro"/>
</dbReference>
<name>A0A2P5AG69_PARAD</name>
<keyword evidence="1" id="KW-0472">Membrane</keyword>
<dbReference type="STRING" id="3476.A0A2P5AG69"/>
<dbReference type="GO" id="GO:0005634">
    <property type="term" value="C:nucleus"/>
    <property type="evidence" value="ECO:0007669"/>
    <property type="project" value="TreeGrafter"/>
</dbReference>
<organism evidence="2 3">
    <name type="scientific">Parasponia andersonii</name>
    <name type="common">Sponia andersonii</name>
    <dbReference type="NCBI Taxonomy" id="3476"/>
    <lineage>
        <taxon>Eukaryota</taxon>
        <taxon>Viridiplantae</taxon>
        <taxon>Streptophyta</taxon>
        <taxon>Embryophyta</taxon>
        <taxon>Tracheophyta</taxon>
        <taxon>Spermatophyta</taxon>
        <taxon>Magnoliopsida</taxon>
        <taxon>eudicotyledons</taxon>
        <taxon>Gunneridae</taxon>
        <taxon>Pentapetalae</taxon>
        <taxon>rosids</taxon>
        <taxon>fabids</taxon>
        <taxon>Rosales</taxon>
        <taxon>Cannabaceae</taxon>
        <taxon>Parasponia</taxon>
    </lineage>
</organism>
<keyword evidence="1" id="KW-0812">Transmembrane</keyword>
<dbReference type="PANTHER" id="PTHR47244:SF1">
    <property type="entry name" value="PROTEIN-TYROSINE-PHOSPHATASE IBR5"/>
    <property type="match status" value="1"/>
</dbReference>
<dbReference type="EMBL" id="JXTB01000609">
    <property type="protein sequence ID" value="PON35532.1"/>
    <property type="molecule type" value="Genomic_DNA"/>
</dbReference>
<dbReference type="PANTHER" id="PTHR47244">
    <property type="entry name" value="PROTEIN-TYROSINE-PHOSPHATASE IBR5"/>
    <property type="match status" value="1"/>
</dbReference>
<dbReference type="Proteomes" id="UP000237105">
    <property type="component" value="Unassembled WGS sequence"/>
</dbReference>
<keyword evidence="3" id="KW-1185">Reference proteome</keyword>
<evidence type="ECO:0000256" key="1">
    <source>
        <dbReference type="SAM" id="Phobius"/>
    </source>
</evidence>
<feature type="transmembrane region" description="Helical" evidence="1">
    <location>
        <begin position="12"/>
        <end position="28"/>
    </location>
</feature>
<sequence>MLSPLNAPLNIYIYTHTSVCVFGFNLIVSRKCIHHWISSITYTTVPACQNLYKNSFTYQCLQDEKTLQFDDANHFLGLYLLLLIHFHIYFFPFSLYDSEFVEQCSLGLL</sequence>